<keyword evidence="3" id="KW-0731">Sigma factor</keyword>
<dbReference type="SUPFAM" id="SSF88946">
    <property type="entry name" value="Sigma2 domain of RNA polymerase sigma factors"/>
    <property type="match status" value="1"/>
</dbReference>
<evidence type="ECO:0000313" key="7">
    <source>
        <dbReference type="EMBL" id="MDT0582205.1"/>
    </source>
</evidence>
<organism evidence="7 8">
    <name type="scientific">Brumicola blandensis</name>
    <dbReference type="NCBI Taxonomy" id="3075611"/>
    <lineage>
        <taxon>Bacteria</taxon>
        <taxon>Pseudomonadati</taxon>
        <taxon>Pseudomonadota</taxon>
        <taxon>Gammaproteobacteria</taxon>
        <taxon>Alteromonadales</taxon>
        <taxon>Alteromonadaceae</taxon>
        <taxon>Brumicola</taxon>
    </lineage>
</organism>
<reference evidence="7 8" key="1">
    <citation type="submission" date="2023-09" db="EMBL/GenBank/DDBJ databases">
        <authorList>
            <person name="Rey-Velasco X."/>
        </authorList>
    </citation>
    <scope>NUCLEOTIDE SEQUENCE [LARGE SCALE GENOMIC DNA]</scope>
    <source>
        <strain evidence="7 8">W409</strain>
    </source>
</reference>
<name>A0AAW8R294_9ALTE</name>
<dbReference type="PANTHER" id="PTHR43133:SF62">
    <property type="entry name" value="RNA POLYMERASE SIGMA FACTOR SIGZ"/>
    <property type="match status" value="1"/>
</dbReference>
<dbReference type="InterPro" id="IPR039425">
    <property type="entry name" value="RNA_pol_sigma-70-like"/>
</dbReference>
<evidence type="ECO:0000256" key="4">
    <source>
        <dbReference type="ARBA" id="ARBA00023163"/>
    </source>
</evidence>
<dbReference type="Pfam" id="PF04542">
    <property type="entry name" value="Sigma70_r2"/>
    <property type="match status" value="1"/>
</dbReference>
<keyword evidence="2" id="KW-0805">Transcription regulation</keyword>
<dbReference type="AlphaFoldDB" id="A0AAW8R294"/>
<evidence type="ECO:0000259" key="5">
    <source>
        <dbReference type="Pfam" id="PF04542"/>
    </source>
</evidence>
<dbReference type="PANTHER" id="PTHR43133">
    <property type="entry name" value="RNA POLYMERASE ECF-TYPE SIGMA FACTO"/>
    <property type="match status" value="1"/>
</dbReference>
<comment type="similarity">
    <text evidence="1">Belongs to the sigma-70 factor family. ECF subfamily.</text>
</comment>
<evidence type="ECO:0000256" key="2">
    <source>
        <dbReference type="ARBA" id="ARBA00023015"/>
    </source>
</evidence>
<dbReference type="SUPFAM" id="SSF88659">
    <property type="entry name" value="Sigma3 and sigma4 domains of RNA polymerase sigma factors"/>
    <property type="match status" value="1"/>
</dbReference>
<dbReference type="InterPro" id="IPR014284">
    <property type="entry name" value="RNA_pol_sigma-70_dom"/>
</dbReference>
<feature type="domain" description="RNA polymerase sigma factor 70 region 4 type 2" evidence="6">
    <location>
        <begin position="122"/>
        <end position="173"/>
    </location>
</feature>
<dbReference type="RefSeq" id="WP_311360981.1">
    <property type="nucleotide sequence ID" value="NZ_JAVRIE010000002.1"/>
</dbReference>
<dbReference type="Pfam" id="PF08281">
    <property type="entry name" value="Sigma70_r4_2"/>
    <property type="match status" value="1"/>
</dbReference>
<comment type="caution">
    <text evidence="7">The sequence shown here is derived from an EMBL/GenBank/DDBJ whole genome shotgun (WGS) entry which is preliminary data.</text>
</comment>
<dbReference type="GO" id="GO:0006352">
    <property type="term" value="P:DNA-templated transcription initiation"/>
    <property type="evidence" value="ECO:0007669"/>
    <property type="project" value="InterPro"/>
</dbReference>
<dbReference type="Gene3D" id="1.10.1740.10">
    <property type="match status" value="1"/>
</dbReference>
<protein>
    <submittedName>
        <fullName evidence="7">Sigma-70 family RNA polymerase sigma factor</fullName>
    </submittedName>
</protein>
<dbReference type="GO" id="GO:0003677">
    <property type="term" value="F:DNA binding"/>
    <property type="evidence" value="ECO:0007669"/>
    <property type="project" value="InterPro"/>
</dbReference>
<dbReference type="InterPro" id="IPR036388">
    <property type="entry name" value="WH-like_DNA-bd_sf"/>
</dbReference>
<dbReference type="Gene3D" id="1.10.10.10">
    <property type="entry name" value="Winged helix-like DNA-binding domain superfamily/Winged helix DNA-binding domain"/>
    <property type="match status" value="1"/>
</dbReference>
<feature type="domain" description="RNA polymerase sigma-70 region 2" evidence="5">
    <location>
        <begin position="25"/>
        <end position="91"/>
    </location>
</feature>
<evidence type="ECO:0000256" key="1">
    <source>
        <dbReference type="ARBA" id="ARBA00010641"/>
    </source>
</evidence>
<dbReference type="InterPro" id="IPR013325">
    <property type="entry name" value="RNA_pol_sigma_r2"/>
</dbReference>
<dbReference type="InterPro" id="IPR007627">
    <property type="entry name" value="RNA_pol_sigma70_r2"/>
</dbReference>
<evidence type="ECO:0000256" key="3">
    <source>
        <dbReference type="ARBA" id="ARBA00023082"/>
    </source>
</evidence>
<evidence type="ECO:0000313" key="8">
    <source>
        <dbReference type="Proteomes" id="UP001249020"/>
    </source>
</evidence>
<dbReference type="NCBIfam" id="TIGR02937">
    <property type="entry name" value="sigma70-ECF"/>
    <property type="match status" value="1"/>
</dbReference>
<keyword evidence="4" id="KW-0804">Transcription</keyword>
<dbReference type="EMBL" id="JAVRIE010000002">
    <property type="protein sequence ID" value="MDT0582205.1"/>
    <property type="molecule type" value="Genomic_DNA"/>
</dbReference>
<accession>A0AAW8R294</accession>
<dbReference type="InterPro" id="IPR013324">
    <property type="entry name" value="RNA_pol_sigma_r3/r4-like"/>
</dbReference>
<sequence length="179" mass="20404">MEHEELLPLLLKVARNDRPAFEAIYNKTSGQVYAVALKMLAKPELAEEATQEAFVRIWYNASQYTEGKGTVLTWIISIVRYRALDILRYRKVRKEEGVADLDSIPSSNIEASESESDHETGKLSRCMNELDHMQRQAIHLAYFNGCSHGEVVAHMEKPLGTIKSWIRRGLQALERCLSL</sequence>
<dbReference type="Proteomes" id="UP001249020">
    <property type="component" value="Unassembled WGS sequence"/>
</dbReference>
<keyword evidence="8" id="KW-1185">Reference proteome</keyword>
<gene>
    <name evidence="7" type="ORF">RM544_06625</name>
</gene>
<dbReference type="GO" id="GO:0016987">
    <property type="term" value="F:sigma factor activity"/>
    <property type="evidence" value="ECO:0007669"/>
    <property type="project" value="UniProtKB-KW"/>
</dbReference>
<proteinExistence type="inferred from homology"/>
<evidence type="ECO:0000259" key="6">
    <source>
        <dbReference type="Pfam" id="PF08281"/>
    </source>
</evidence>
<dbReference type="InterPro" id="IPR013249">
    <property type="entry name" value="RNA_pol_sigma70_r4_t2"/>
</dbReference>